<feature type="compositionally biased region" description="Basic and acidic residues" evidence="1">
    <location>
        <begin position="38"/>
        <end position="57"/>
    </location>
</feature>
<evidence type="ECO:0000313" key="3">
    <source>
        <dbReference type="Proteomes" id="UP001341840"/>
    </source>
</evidence>
<feature type="compositionally biased region" description="Polar residues" evidence="1">
    <location>
        <begin position="17"/>
        <end position="33"/>
    </location>
</feature>
<evidence type="ECO:0000313" key="2">
    <source>
        <dbReference type="EMBL" id="MED6195236.1"/>
    </source>
</evidence>
<dbReference type="EMBL" id="JASCZI010211623">
    <property type="protein sequence ID" value="MED6195236.1"/>
    <property type="molecule type" value="Genomic_DNA"/>
</dbReference>
<organism evidence="2 3">
    <name type="scientific">Stylosanthes scabra</name>
    <dbReference type="NCBI Taxonomy" id="79078"/>
    <lineage>
        <taxon>Eukaryota</taxon>
        <taxon>Viridiplantae</taxon>
        <taxon>Streptophyta</taxon>
        <taxon>Embryophyta</taxon>
        <taxon>Tracheophyta</taxon>
        <taxon>Spermatophyta</taxon>
        <taxon>Magnoliopsida</taxon>
        <taxon>eudicotyledons</taxon>
        <taxon>Gunneridae</taxon>
        <taxon>Pentapetalae</taxon>
        <taxon>rosids</taxon>
        <taxon>fabids</taxon>
        <taxon>Fabales</taxon>
        <taxon>Fabaceae</taxon>
        <taxon>Papilionoideae</taxon>
        <taxon>50 kb inversion clade</taxon>
        <taxon>dalbergioids sensu lato</taxon>
        <taxon>Dalbergieae</taxon>
        <taxon>Pterocarpus clade</taxon>
        <taxon>Stylosanthes</taxon>
    </lineage>
</organism>
<gene>
    <name evidence="2" type="ORF">PIB30_036024</name>
</gene>
<sequence length="191" mass="21333">MGGCLCTLRYPILGEKSQSVSARDGRGSSSLNHARSKKNMDGEAAKSEKDVTQEDWMKSSSPGSNKHSKKKVHPCFNQSQVRRSLISEAADSLYLNRTMKHHQEKEVSSIVMRSLRCKSQKRVSFKLPHDVIFYSPDESSCKQDSLSSSEETDSITEDSFPSPNFGSNSMEEPVVRLAVETLPRVFVSSRI</sequence>
<keyword evidence="3" id="KW-1185">Reference proteome</keyword>
<evidence type="ECO:0000256" key="1">
    <source>
        <dbReference type="SAM" id="MobiDB-lite"/>
    </source>
</evidence>
<dbReference type="Proteomes" id="UP001341840">
    <property type="component" value="Unassembled WGS sequence"/>
</dbReference>
<feature type="region of interest" description="Disordered" evidence="1">
    <location>
        <begin position="17"/>
        <end position="73"/>
    </location>
</feature>
<accession>A0ABU6XCZ0</accession>
<proteinExistence type="predicted"/>
<protein>
    <submittedName>
        <fullName evidence="2">Uncharacterized protein</fullName>
    </submittedName>
</protein>
<name>A0ABU6XCZ0_9FABA</name>
<reference evidence="2 3" key="1">
    <citation type="journal article" date="2023" name="Plants (Basel)">
        <title>Bridging the Gap: Combining Genomics and Transcriptomics Approaches to Understand Stylosanthes scabra, an Orphan Legume from the Brazilian Caatinga.</title>
        <authorList>
            <person name="Ferreira-Neto J.R.C."/>
            <person name="da Silva M.D."/>
            <person name="Binneck E."/>
            <person name="de Melo N.F."/>
            <person name="da Silva R.H."/>
            <person name="de Melo A.L.T.M."/>
            <person name="Pandolfi V."/>
            <person name="Bustamante F.O."/>
            <person name="Brasileiro-Vidal A.C."/>
            <person name="Benko-Iseppon A.M."/>
        </authorList>
    </citation>
    <scope>NUCLEOTIDE SEQUENCE [LARGE SCALE GENOMIC DNA]</scope>
    <source>
        <tissue evidence="2">Leaves</tissue>
    </source>
</reference>
<feature type="region of interest" description="Disordered" evidence="1">
    <location>
        <begin position="137"/>
        <end position="169"/>
    </location>
</feature>
<comment type="caution">
    <text evidence="2">The sequence shown here is derived from an EMBL/GenBank/DDBJ whole genome shotgun (WGS) entry which is preliminary data.</text>
</comment>